<feature type="transmembrane region" description="Helical" evidence="10">
    <location>
        <begin position="232"/>
        <end position="252"/>
    </location>
</feature>
<keyword evidence="8 10" id="KW-1133">Transmembrane helix</keyword>
<sequence>MESNKTIVSPSPHLKADLSVSKSMRDVIIALIPIILVTLYFNGMQALSLIAVSVVTAAVTEVVFRKIMGKQPSLADLSAVLTGLFVALVLPVATSPIRAIIATVIAVGIAKELMGSLGWNRYNPALFGYVTTLLMGAWLPFMETGFQSLPALDSVSGATPLAMLTQGMEMPGYGSMLLGHGEAGSLAEASALAVIIGGLYLLYKKHINWRTPVGMIATVFIISLIFGVDPIYAVLGGGVLFGAFFMATDWVTCPINNKGKLVFGICVGLLICIFRYALPATGGVAFSILIMNGFTPMIEKFTQHPSFMEPRKTSEPASGGKTASS</sequence>
<dbReference type="PANTHER" id="PTHR30578">
    <property type="entry name" value="ELECTRON TRANSPORT COMPLEX PROTEIN RNFD"/>
    <property type="match status" value="1"/>
</dbReference>
<accession>B2A6C5</accession>
<reference evidence="11 12" key="2">
    <citation type="journal article" date="2011" name="J. Bacteriol.">
        <title>Complete genome sequence of the anaerobic, halophilic alkalithermophile Natranaerobius thermophilus JW/NM-WN-LF.</title>
        <authorList>
            <person name="Zhao B."/>
            <person name="Mesbah N.M."/>
            <person name="Dalin E."/>
            <person name="Goodwin L."/>
            <person name="Nolan M."/>
            <person name="Pitluck S."/>
            <person name="Chertkov O."/>
            <person name="Brettin T.S."/>
            <person name="Han J."/>
            <person name="Larimer F.W."/>
            <person name="Land M.L."/>
            <person name="Hauser L."/>
            <person name="Kyrpides N."/>
            <person name="Wiegel J."/>
        </authorList>
    </citation>
    <scope>NUCLEOTIDE SEQUENCE [LARGE SCALE GENOMIC DNA]</scope>
    <source>
        <strain evidence="12">ATCC BAA-1301 / DSM 18059 / JW/NM-WN-LF</strain>
    </source>
</reference>
<dbReference type="RefSeq" id="WP_012447022.1">
    <property type="nucleotide sequence ID" value="NC_010718.1"/>
</dbReference>
<keyword evidence="2" id="KW-0597">Phosphoprotein</keyword>
<evidence type="ECO:0000256" key="3">
    <source>
        <dbReference type="ARBA" id="ARBA00022630"/>
    </source>
</evidence>
<feature type="transmembrane region" description="Helical" evidence="10">
    <location>
        <begin position="76"/>
        <end position="93"/>
    </location>
</feature>
<name>B2A6C5_NATTJ</name>
<dbReference type="GO" id="GO:0005886">
    <property type="term" value="C:plasma membrane"/>
    <property type="evidence" value="ECO:0007669"/>
    <property type="project" value="TreeGrafter"/>
</dbReference>
<feature type="transmembrane region" description="Helical" evidence="10">
    <location>
        <begin position="183"/>
        <end position="202"/>
    </location>
</feature>
<keyword evidence="6" id="KW-1278">Translocase</keyword>
<evidence type="ECO:0000256" key="1">
    <source>
        <dbReference type="ARBA" id="ARBA00022448"/>
    </source>
</evidence>
<dbReference type="NCBIfam" id="TIGR01946">
    <property type="entry name" value="rnfD"/>
    <property type="match status" value="1"/>
</dbReference>
<dbReference type="KEGG" id="nth:Nther_0540"/>
<dbReference type="EMBL" id="CP001034">
    <property type="protein sequence ID" value="ACB84136.1"/>
    <property type="molecule type" value="Genomic_DNA"/>
</dbReference>
<dbReference type="HOGENOM" id="CLU_042020_1_0_9"/>
<dbReference type="AlphaFoldDB" id="B2A6C5"/>
<dbReference type="InterPro" id="IPR011303">
    <property type="entry name" value="RnfD_bac"/>
</dbReference>
<evidence type="ECO:0000256" key="2">
    <source>
        <dbReference type="ARBA" id="ARBA00022553"/>
    </source>
</evidence>
<organism evidence="11 12">
    <name type="scientific">Natranaerobius thermophilus (strain ATCC BAA-1301 / DSM 18059 / JW/NM-WN-LF)</name>
    <dbReference type="NCBI Taxonomy" id="457570"/>
    <lineage>
        <taxon>Bacteria</taxon>
        <taxon>Bacillati</taxon>
        <taxon>Bacillota</taxon>
        <taxon>Clostridia</taxon>
        <taxon>Natranaerobiales</taxon>
        <taxon>Natranaerobiaceae</taxon>
        <taxon>Natranaerobius</taxon>
    </lineage>
</organism>
<protein>
    <submittedName>
        <fullName evidence="11">Electron transport complex, RnfABCDGE type, D subunit</fullName>
    </submittedName>
</protein>
<dbReference type="InterPro" id="IPR004338">
    <property type="entry name" value="NqrB/RnfD"/>
</dbReference>
<reference evidence="11 12" key="1">
    <citation type="submission" date="2008-04" db="EMBL/GenBank/DDBJ databases">
        <title>Complete sequence of chromosome of Natranaerobius thermophilus JW/NM-WN-LF.</title>
        <authorList>
            <consortium name="US DOE Joint Genome Institute"/>
            <person name="Copeland A."/>
            <person name="Lucas S."/>
            <person name="Lapidus A."/>
            <person name="Glavina del Rio T."/>
            <person name="Dalin E."/>
            <person name="Tice H."/>
            <person name="Bruce D."/>
            <person name="Goodwin L."/>
            <person name="Pitluck S."/>
            <person name="Chertkov O."/>
            <person name="Brettin T."/>
            <person name="Detter J.C."/>
            <person name="Han C."/>
            <person name="Kuske C.R."/>
            <person name="Schmutz J."/>
            <person name="Larimer F."/>
            <person name="Land M."/>
            <person name="Hauser L."/>
            <person name="Kyrpides N."/>
            <person name="Lykidis A."/>
            <person name="Mesbah N.M."/>
            <person name="Wiegel J."/>
        </authorList>
    </citation>
    <scope>NUCLEOTIDE SEQUENCE [LARGE SCALE GENOMIC DNA]</scope>
    <source>
        <strain evidence="12">ATCC BAA-1301 / DSM 18059 / JW/NM-WN-LF</strain>
    </source>
</reference>
<evidence type="ECO:0000313" key="11">
    <source>
        <dbReference type="EMBL" id="ACB84136.1"/>
    </source>
</evidence>
<dbReference type="GO" id="GO:0022900">
    <property type="term" value="P:electron transport chain"/>
    <property type="evidence" value="ECO:0007669"/>
    <property type="project" value="InterPro"/>
</dbReference>
<proteinExistence type="predicted"/>
<feature type="transmembrane region" description="Helical" evidence="10">
    <location>
        <begin position="126"/>
        <end position="142"/>
    </location>
</feature>
<evidence type="ECO:0000256" key="7">
    <source>
        <dbReference type="ARBA" id="ARBA00022982"/>
    </source>
</evidence>
<keyword evidence="5 10" id="KW-0812">Transmembrane</keyword>
<evidence type="ECO:0000256" key="8">
    <source>
        <dbReference type="ARBA" id="ARBA00022989"/>
    </source>
</evidence>
<feature type="transmembrane region" description="Helical" evidence="10">
    <location>
        <begin position="261"/>
        <end position="278"/>
    </location>
</feature>
<evidence type="ECO:0000256" key="6">
    <source>
        <dbReference type="ARBA" id="ARBA00022967"/>
    </source>
</evidence>
<dbReference type="GO" id="GO:0055085">
    <property type="term" value="P:transmembrane transport"/>
    <property type="evidence" value="ECO:0007669"/>
    <property type="project" value="InterPro"/>
</dbReference>
<keyword evidence="3" id="KW-0285">Flavoprotein</keyword>
<evidence type="ECO:0000313" key="12">
    <source>
        <dbReference type="Proteomes" id="UP000001683"/>
    </source>
</evidence>
<dbReference type="PANTHER" id="PTHR30578:SF0">
    <property type="entry name" value="ION-TRANSLOCATING OXIDOREDUCTASE COMPLEX SUBUNIT D"/>
    <property type="match status" value="1"/>
</dbReference>
<keyword evidence="7" id="KW-0249">Electron transport</keyword>
<keyword evidence="9 10" id="KW-0472">Membrane</keyword>
<dbReference type="Proteomes" id="UP000001683">
    <property type="component" value="Chromosome"/>
</dbReference>
<dbReference type="Pfam" id="PF03116">
    <property type="entry name" value="NQR2_RnfD_RnfE"/>
    <property type="match status" value="1"/>
</dbReference>
<keyword evidence="4" id="KW-0288">FMN</keyword>
<evidence type="ECO:0000256" key="4">
    <source>
        <dbReference type="ARBA" id="ARBA00022643"/>
    </source>
</evidence>
<evidence type="ECO:0000256" key="10">
    <source>
        <dbReference type="SAM" id="Phobius"/>
    </source>
</evidence>
<dbReference type="eggNOG" id="COG4658">
    <property type="taxonomic scope" value="Bacteria"/>
</dbReference>
<evidence type="ECO:0000256" key="9">
    <source>
        <dbReference type="ARBA" id="ARBA00023136"/>
    </source>
</evidence>
<dbReference type="OrthoDB" id="9776359at2"/>
<gene>
    <name evidence="11" type="ordered locus">Nther_0540</name>
</gene>
<dbReference type="STRING" id="457570.Nther_0540"/>
<keyword evidence="1" id="KW-0813">Transport</keyword>
<feature type="transmembrane region" description="Helical" evidence="10">
    <location>
        <begin position="23"/>
        <end position="41"/>
    </location>
</feature>
<evidence type="ECO:0000256" key="5">
    <source>
        <dbReference type="ARBA" id="ARBA00022692"/>
    </source>
</evidence>
<keyword evidence="12" id="KW-1185">Reference proteome</keyword>
<dbReference type="InParanoid" id="B2A6C5"/>
<feature type="transmembrane region" description="Helical" evidence="10">
    <location>
        <begin position="47"/>
        <end position="64"/>
    </location>
</feature>